<dbReference type="Pfam" id="PF01663">
    <property type="entry name" value="Phosphodiest"/>
    <property type="match status" value="1"/>
</dbReference>
<dbReference type="InterPro" id="IPR002591">
    <property type="entry name" value="Phosphodiest/P_Trfase"/>
</dbReference>
<gene>
    <name evidence="1" type="ORF">SBA_ch1_25610</name>
</gene>
<keyword evidence="2" id="KW-1185">Reference proteome</keyword>
<dbReference type="EMBL" id="AP018817">
    <property type="protein sequence ID" value="BBF70361.1"/>
    <property type="molecule type" value="Genomic_DNA"/>
</dbReference>
<dbReference type="Gene3D" id="3.30.1360.180">
    <property type="match status" value="1"/>
</dbReference>
<evidence type="ECO:0000313" key="2">
    <source>
        <dbReference type="Proteomes" id="UP001059971"/>
    </source>
</evidence>
<dbReference type="SUPFAM" id="SSF53649">
    <property type="entry name" value="Alkaline phosphatase-like"/>
    <property type="match status" value="1"/>
</dbReference>
<reference evidence="1" key="1">
    <citation type="submission" date="2018-07" db="EMBL/GenBank/DDBJ databases">
        <title>Complete genome sequence of Sphingomonas bisphenolicum strain AO1, a bisphenol A degradative bacterium isolated from Japanese farm field.</title>
        <authorList>
            <person name="Murakami M."/>
            <person name="Koh M."/>
            <person name="Koba S."/>
            <person name="Matsumura Y."/>
        </authorList>
    </citation>
    <scope>NUCLEOTIDE SEQUENCE</scope>
    <source>
        <strain evidence="1">AO1</strain>
    </source>
</reference>
<dbReference type="PROSITE" id="PS51257">
    <property type="entry name" value="PROKAR_LIPOPROTEIN"/>
    <property type="match status" value="1"/>
</dbReference>
<dbReference type="PANTHER" id="PTHR10151">
    <property type="entry name" value="ECTONUCLEOTIDE PYROPHOSPHATASE/PHOSPHODIESTERASE"/>
    <property type="match status" value="1"/>
</dbReference>
<sequence>MPKHEESLMSLRRLPLALALSASGLLGACAPMQPHPVAIASAPAEQRAPITLLVSIDGFRPDYLTRNVSPNLNALAAGGVEASMRPSFPTKTFPNHWAIVTGDRPDRSGIVANNMEDESRPKDKFTMASDDPYWWNEAEPIWITAEKQGARTATMFWPGSNVAWGGTKAAEWPYSISNGSRPSDWAQFNEAISATQRVNSVLDILRRPADIRPRFVTLYFDEVDTAGHVNGPDAAQTTQAVADVDAHIGNLIAGLKAMGQPANIVIVSDHGMAAKANDRVIVLDKIANPADYRTVETGPYASLAAVPGHEKTLEAALFKSRGHMQCWRKGEIPARFHYGTHRRIPPYFCLAETGWVFQNTTPTKPITGGDHGWDDRAPEMQALFIANGPAFNTGFRPSADFANVDVYPLLARLLGVTPQPSDGDAAMLQGLIKP</sequence>
<dbReference type="InterPro" id="IPR017850">
    <property type="entry name" value="Alkaline_phosphatase_core_sf"/>
</dbReference>
<protein>
    <submittedName>
        <fullName evidence="1">Alkaline phosphatase family protein</fullName>
    </submittedName>
</protein>
<accession>A0ABM7G6G8</accession>
<dbReference type="PANTHER" id="PTHR10151:SF120">
    <property type="entry name" value="BIS(5'-ADENOSYL)-TRIPHOSPHATASE"/>
    <property type="match status" value="1"/>
</dbReference>
<organism evidence="1 2">
    <name type="scientific">Sphingomonas bisphenolicum</name>
    <dbReference type="NCBI Taxonomy" id="296544"/>
    <lineage>
        <taxon>Bacteria</taxon>
        <taxon>Pseudomonadati</taxon>
        <taxon>Pseudomonadota</taxon>
        <taxon>Alphaproteobacteria</taxon>
        <taxon>Sphingomonadales</taxon>
        <taxon>Sphingomonadaceae</taxon>
        <taxon>Sphingomonas</taxon>
    </lineage>
</organism>
<dbReference type="Proteomes" id="UP001059971">
    <property type="component" value="Chromosome 1"/>
</dbReference>
<dbReference type="CDD" id="cd16018">
    <property type="entry name" value="Enpp"/>
    <property type="match status" value="1"/>
</dbReference>
<dbReference type="Gene3D" id="3.40.720.10">
    <property type="entry name" value="Alkaline Phosphatase, subunit A"/>
    <property type="match status" value="1"/>
</dbReference>
<proteinExistence type="predicted"/>
<evidence type="ECO:0000313" key="1">
    <source>
        <dbReference type="EMBL" id="BBF70361.1"/>
    </source>
</evidence>
<name>A0ABM7G6G8_9SPHN</name>